<dbReference type="InterPro" id="IPR050808">
    <property type="entry name" value="Phage_Integrase"/>
</dbReference>
<dbReference type="SUPFAM" id="SSF56349">
    <property type="entry name" value="DNA breaking-rejoining enzymes"/>
    <property type="match status" value="1"/>
</dbReference>
<dbReference type="Gene3D" id="3.30.160.390">
    <property type="entry name" value="Integrase, DNA-binding domain"/>
    <property type="match status" value="1"/>
</dbReference>
<dbReference type="GO" id="GO:0003677">
    <property type="term" value="F:DNA binding"/>
    <property type="evidence" value="ECO:0007669"/>
    <property type="project" value="UniProtKB-KW"/>
</dbReference>
<feature type="region of interest" description="Disordered" evidence="5">
    <location>
        <begin position="89"/>
        <end position="123"/>
    </location>
</feature>
<keyword evidence="4" id="KW-0233">DNA recombination</keyword>
<dbReference type="Proteomes" id="UP000198644">
    <property type="component" value="Unassembled WGS sequence"/>
</dbReference>
<feature type="compositionally biased region" description="Basic and acidic residues" evidence="5">
    <location>
        <begin position="89"/>
        <end position="103"/>
    </location>
</feature>
<evidence type="ECO:0000259" key="6">
    <source>
        <dbReference type="PROSITE" id="PS51898"/>
    </source>
</evidence>
<dbReference type="InterPro" id="IPR010998">
    <property type="entry name" value="Integrase_recombinase_N"/>
</dbReference>
<dbReference type="CDD" id="cd00801">
    <property type="entry name" value="INT_P4_C"/>
    <property type="match status" value="1"/>
</dbReference>
<dbReference type="RefSeq" id="WP_092014832.1">
    <property type="nucleotide sequence ID" value="NZ_FOYW01000002.1"/>
</dbReference>
<dbReference type="EMBL" id="FOYW01000002">
    <property type="protein sequence ID" value="SFR78146.1"/>
    <property type="molecule type" value="Genomic_DNA"/>
</dbReference>
<protein>
    <submittedName>
        <fullName evidence="7">Phage integrase family protein</fullName>
    </submittedName>
</protein>
<evidence type="ECO:0000256" key="3">
    <source>
        <dbReference type="ARBA" id="ARBA00023125"/>
    </source>
</evidence>
<evidence type="ECO:0000256" key="5">
    <source>
        <dbReference type="SAM" id="MobiDB-lite"/>
    </source>
</evidence>
<dbReference type="InterPro" id="IPR053876">
    <property type="entry name" value="Phage_int_M"/>
</dbReference>
<dbReference type="Gene3D" id="1.10.150.130">
    <property type="match status" value="1"/>
</dbReference>
<dbReference type="Pfam" id="PF13356">
    <property type="entry name" value="Arm-DNA-bind_3"/>
    <property type="match status" value="1"/>
</dbReference>
<dbReference type="InterPro" id="IPR025166">
    <property type="entry name" value="Integrase_DNA_bind_dom"/>
</dbReference>
<dbReference type="PROSITE" id="PS51898">
    <property type="entry name" value="TYR_RECOMBINASE"/>
    <property type="match status" value="1"/>
</dbReference>
<keyword evidence="8" id="KW-1185">Reference proteome</keyword>
<evidence type="ECO:0000256" key="4">
    <source>
        <dbReference type="ARBA" id="ARBA00023172"/>
    </source>
</evidence>
<name>A0A1I6JGM1_9GAMM</name>
<dbReference type="OrthoDB" id="9795573at2"/>
<keyword evidence="2" id="KW-0229">DNA integration</keyword>
<accession>A0A1I6JGM1</accession>
<evidence type="ECO:0000313" key="7">
    <source>
        <dbReference type="EMBL" id="SFR78146.1"/>
    </source>
</evidence>
<dbReference type="Gene3D" id="1.10.443.10">
    <property type="entry name" value="Intergrase catalytic core"/>
    <property type="match status" value="1"/>
</dbReference>
<dbReference type="Pfam" id="PF00589">
    <property type="entry name" value="Phage_integrase"/>
    <property type="match status" value="1"/>
</dbReference>
<sequence length="451" mass="51754">MPKKVPEMSPAQVRNLRHGVVKKDSKMRKAGEPCVAYHRVGGVDGLVLQCRPPAAGQEIGSRSWLLVTTVGLRRREIGLGGYPDVSLGEAREQARQRKEEIRNGVDPVEQNQERKARDRERQRKQVTFGELAEEYYKIKEVTFRGKNPQRQRNRLRNAIDRCVLEIGDVQIGDLTVEDVVRVLSPIWTTQTPTATRVRQTIAQIWNLAESRKLVFGKNPADWDRSLDGWLAPAKRIHHTRHKPAMRHHDLPEFMKFLLERDTTPARALEFQILTIARPTEVQFAEWPEINLDEGTWTIPGSKMKNRNPNELHVVPLVPRAIEILRSMPQSGRYVFPGYKGKEQISENALNNTVKAIHQESLKSDGKGFMDPRYNKIACAHGMRSCFKNFAAARTDFDDVVSELSLAHLDSDETRAAYLSEQILDRRLQLLNAYARYAYTGKLPRKRQRKDF</sequence>
<dbReference type="GO" id="GO:0015074">
    <property type="term" value="P:DNA integration"/>
    <property type="evidence" value="ECO:0007669"/>
    <property type="project" value="UniProtKB-KW"/>
</dbReference>
<evidence type="ECO:0000313" key="8">
    <source>
        <dbReference type="Proteomes" id="UP000198644"/>
    </source>
</evidence>
<dbReference type="Pfam" id="PF22022">
    <property type="entry name" value="Phage_int_M"/>
    <property type="match status" value="1"/>
</dbReference>
<dbReference type="AlphaFoldDB" id="A0A1I6JGM1"/>
<dbReference type="InterPro" id="IPR011010">
    <property type="entry name" value="DNA_brk_join_enz"/>
</dbReference>
<dbReference type="PANTHER" id="PTHR30629">
    <property type="entry name" value="PROPHAGE INTEGRASE"/>
    <property type="match status" value="1"/>
</dbReference>
<keyword evidence="3" id="KW-0238">DNA-binding</keyword>
<proteinExistence type="inferred from homology"/>
<evidence type="ECO:0000256" key="2">
    <source>
        <dbReference type="ARBA" id="ARBA00022908"/>
    </source>
</evidence>
<dbReference type="InterPro" id="IPR013762">
    <property type="entry name" value="Integrase-like_cat_sf"/>
</dbReference>
<dbReference type="PANTHER" id="PTHR30629:SF2">
    <property type="entry name" value="PROPHAGE INTEGRASE INTS-RELATED"/>
    <property type="match status" value="1"/>
</dbReference>
<dbReference type="InterPro" id="IPR038488">
    <property type="entry name" value="Integrase_DNA-bd_sf"/>
</dbReference>
<reference evidence="7 8" key="1">
    <citation type="submission" date="2016-10" db="EMBL/GenBank/DDBJ databases">
        <authorList>
            <person name="de Groot N.N."/>
        </authorList>
    </citation>
    <scope>NUCLEOTIDE SEQUENCE [LARGE SCALE GENOMIC DNA]</scope>
    <source>
        <strain evidence="7 8">CGMCC 1.9167</strain>
    </source>
</reference>
<feature type="compositionally biased region" description="Basic and acidic residues" evidence="5">
    <location>
        <begin position="111"/>
        <end position="123"/>
    </location>
</feature>
<evidence type="ECO:0000256" key="1">
    <source>
        <dbReference type="ARBA" id="ARBA00008857"/>
    </source>
</evidence>
<dbReference type="InterPro" id="IPR002104">
    <property type="entry name" value="Integrase_catalytic"/>
</dbReference>
<dbReference type="GO" id="GO:0006310">
    <property type="term" value="P:DNA recombination"/>
    <property type="evidence" value="ECO:0007669"/>
    <property type="project" value="UniProtKB-KW"/>
</dbReference>
<comment type="similarity">
    <text evidence="1">Belongs to the 'phage' integrase family.</text>
</comment>
<feature type="domain" description="Tyr recombinase" evidence="6">
    <location>
        <begin position="240"/>
        <end position="434"/>
    </location>
</feature>
<organism evidence="7 8">
    <name type="scientific">Marinobacter daqiaonensis</name>
    <dbReference type="NCBI Taxonomy" id="650891"/>
    <lineage>
        <taxon>Bacteria</taxon>
        <taxon>Pseudomonadati</taxon>
        <taxon>Pseudomonadota</taxon>
        <taxon>Gammaproteobacteria</taxon>
        <taxon>Pseudomonadales</taxon>
        <taxon>Marinobacteraceae</taxon>
        <taxon>Marinobacter</taxon>
    </lineage>
</organism>
<gene>
    <name evidence="7" type="ORF">SAMN05216203_3005</name>
</gene>